<organism evidence="10 11">
    <name type="scientific">Striga hermonthica</name>
    <name type="common">Purple witchweed</name>
    <name type="synonym">Buchnera hermonthica</name>
    <dbReference type="NCBI Taxonomy" id="68872"/>
    <lineage>
        <taxon>Eukaryota</taxon>
        <taxon>Viridiplantae</taxon>
        <taxon>Streptophyta</taxon>
        <taxon>Embryophyta</taxon>
        <taxon>Tracheophyta</taxon>
        <taxon>Spermatophyta</taxon>
        <taxon>Magnoliopsida</taxon>
        <taxon>eudicotyledons</taxon>
        <taxon>Gunneridae</taxon>
        <taxon>Pentapetalae</taxon>
        <taxon>asterids</taxon>
        <taxon>lamiids</taxon>
        <taxon>Lamiales</taxon>
        <taxon>Orobanchaceae</taxon>
        <taxon>Buchnereae</taxon>
        <taxon>Striga</taxon>
    </lineage>
</organism>
<dbReference type="SUPFAM" id="SSF56672">
    <property type="entry name" value="DNA/RNA polymerases"/>
    <property type="match status" value="1"/>
</dbReference>
<dbReference type="PROSITE" id="PS00141">
    <property type="entry name" value="ASP_PROTEASE"/>
    <property type="match status" value="1"/>
</dbReference>
<comment type="caution">
    <text evidence="10">The sequence shown here is derived from an EMBL/GenBank/DDBJ whole genome shotgun (WGS) entry which is preliminary data.</text>
</comment>
<protein>
    <recommendedName>
        <fullName evidence="9">Reverse transcriptase/retrotransposon-derived protein RNase H-like domain-containing protein</fullName>
    </recommendedName>
</protein>
<feature type="domain" description="Reverse transcriptase/retrotransposon-derived protein RNase H-like" evidence="9">
    <location>
        <begin position="318"/>
        <end position="412"/>
    </location>
</feature>
<dbReference type="InterPro" id="IPR021109">
    <property type="entry name" value="Peptidase_aspartic_dom_sf"/>
</dbReference>
<accession>A0A9N7NS01</accession>
<gene>
    <name evidence="10" type="ORF">SHERM_02971</name>
</gene>
<name>A0A9N7NS01_STRHE</name>
<dbReference type="InterPro" id="IPR043502">
    <property type="entry name" value="DNA/RNA_pol_sf"/>
</dbReference>
<keyword evidence="3" id="KW-0540">Nuclease</keyword>
<keyword evidence="5" id="KW-0460">Magnesium</keyword>
<dbReference type="InterPro" id="IPR001969">
    <property type="entry name" value="Aspartic_peptidase_AS"/>
</dbReference>
<dbReference type="CDD" id="cd00303">
    <property type="entry name" value="retropepsin_like"/>
    <property type="match status" value="1"/>
</dbReference>
<keyword evidence="4" id="KW-0255">Endonuclease</keyword>
<evidence type="ECO:0000256" key="4">
    <source>
        <dbReference type="ARBA" id="ARBA00022759"/>
    </source>
</evidence>
<dbReference type="GO" id="GO:0015074">
    <property type="term" value="P:DNA integration"/>
    <property type="evidence" value="ECO:0007669"/>
    <property type="project" value="UniProtKB-KW"/>
</dbReference>
<evidence type="ECO:0000313" key="10">
    <source>
        <dbReference type="EMBL" id="CAA0835687.1"/>
    </source>
</evidence>
<keyword evidence="1" id="KW-0808">Transferase</keyword>
<dbReference type="Gene3D" id="3.10.20.370">
    <property type="match status" value="1"/>
</dbReference>
<keyword evidence="8" id="KW-0511">Multifunctional enzyme</keyword>
<evidence type="ECO:0000259" key="9">
    <source>
        <dbReference type="Pfam" id="PF17919"/>
    </source>
</evidence>
<dbReference type="Pfam" id="PF17919">
    <property type="entry name" value="RT_RNaseH_2"/>
    <property type="match status" value="1"/>
</dbReference>
<keyword evidence="4" id="KW-0378">Hydrolase</keyword>
<proteinExistence type="predicted"/>
<sequence length="432" mass="48575">MTEDYQAEFECLMNKVTSISGPVLISVFIAGLKADIQRELLISMPKTLVEAFALARVYESRYAEATPKYRVANRWGGITNTTLDSGGTRNTQAGTPTITGKVAGITTQIRSDSVQVVKGSKGSIPVKNISRAEMKERRLKGLCYNCDDKWSPSHKCANLFLIYVGSDEDLEEIPEPLEEEELTIQGDASSLNALAGSDRPRSLRVWGRINEKRVHVLIDSGSTHNFIRPEVAERLRLPVEPIAPFKVYVGSGDSLVCRNRSLELALEMQGTSFEVPLYVLPIQGPEIVLGMPWLRELRRVVHDYKQLTMEFEWNGNRWSTEAELAFNQLKGIMTQTPLLRLPDFEVTFVVEADASGTGIGAVLMQQGQPIAYFSNKLAPWVRISSTYNRELHAIAEALQKWRQYLLGRHFVIRTDQRSIKELLLQVVHTPEQ</sequence>
<dbReference type="InterPro" id="IPR041577">
    <property type="entry name" value="RT_RNaseH_2"/>
</dbReference>
<dbReference type="Pfam" id="PF08284">
    <property type="entry name" value="RVP_2"/>
    <property type="match status" value="1"/>
</dbReference>
<evidence type="ECO:0000256" key="3">
    <source>
        <dbReference type="ARBA" id="ARBA00022722"/>
    </source>
</evidence>
<dbReference type="CDD" id="cd09274">
    <property type="entry name" value="RNase_HI_RT_Ty3"/>
    <property type="match status" value="1"/>
</dbReference>
<dbReference type="PANTHER" id="PTHR37984">
    <property type="entry name" value="PROTEIN CBG26694"/>
    <property type="match status" value="1"/>
</dbReference>
<dbReference type="InterPro" id="IPR050951">
    <property type="entry name" value="Retrovirus_Pol_polyprotein"/>
</dbReference>
<evidence type="ECO:0000256" key="1">
    <source>
        <dbReference type="ARBA" id="ARBA00022679"/>
    </source>
</evidence>
<dbReference type="GO" id="GO:0004190">
    <property type="term" value="F:aspartic-type endopeptidase activity"/>
    <property type="evidence" value="ECO:0007669"/>
    <property type="project" value="InterPro"/>
</dbReference>
<dbReference type="Proteomes" id="UP001153555">
    <property type="component" value="Unassembled WGS sequence"/>
</dbReference>
<dbReference type="SUPFAM" id="SSF50630">
    <property type="entry name" value="Acid proteases"/>
    <property type="match status" value="1"/>
</dbReference>
<dbReference type="EMBL" id="CACSLK010029771">
    <property type="protein sequence ID" value="CAA0835687.1"/>
    <property type="molecule type" value="Genomic_DNA"/>
</dbReference>
<dbReference type="GO" id="GO:0003723">
    <property type="term" value="F:RNA binding"/>
    <property type="evidence" value="ECO:0007669"/>
    <property type="project" value="UniProtKB-KW"/>
</dbReference>
<dbReference type="GO" id="GO:0004519">
    <property type="term" value="F:endonuclease activity"/>
    <property type="evidence" value="ECO:0007669"/>
    <property type="project" value="UniProtKB-KW"/>
</dbReference>
<dbReference type="GO" id="GO:0006508">
    <property type="term" value="P:proteolysis"/>
    <property type="evidence" value="ECO:0007669"/>
    <property type="project" value="InterPro"/>
</dbReference>
<dbReference type="OrthoDB" id="2662456at2759"/>
<dbReference type="GO" id="GO:0016779">
    <property type="term" value="F:nucleotidyltransferase activity"/>
    <property type="evidence" value="ECO:0007669"/>
    <property type="project" value="UniProtKB-KW"/>
</dbReference>
<dbReference type="Gene3D" id="2.40.70.10">
    <property type="entry name" value="Acid Proteases"/>
    <property type="match status" value="1"/>
</dbReference>
<keyword evidence="6" id="KW-0694">RNA-binding</keyword>
<evidence type="ECO:0000256" key="6">
    <source>
        <dbReference type="ARBA" id="ARBA00022884"/>
    </source>
</evidence>
<keyword evidence="7" id="KW-0229">DNA integration</keyword>
<evidence type="ECO:0000256" key="2">
    <source>
        <dbReference type="ARBA" id="ARBA00022695"/>
    </source>
</evidence>
<keyword evidence="11" id="KW-1185">Reference proteome</keyword>
<keyword evidence="2" id="KW-0548">Nucleotidyltransferase</keyword>
<reference evidence="10" key="1">
    <citation type="submission" date="2019-12" db="EMBL/GenBank/DDBJ databases">
        <authorList>
            <person name="Scholes J."/>
        </authorList>
    </citation>
    <scope>NUCLEOTIDE SEQUENCE</scope>
</reference>
<evidence type="ECO:0000313" key="11">
    <source>
        <dbReference type="Proteomes" id="UP001153555"/>
    </source>
</evidence>
<dbReference type="PANTHER" id="PTHR37984:SF5">
    <property type="entry name" value="PROTEIN NYNRIN-LIKE"/>
    <property type="match status" value="1"/>
</dbReference>
<dbReference type="AlphaFoldDB" id="A0A9N7NS01"/>
<evidence type="ECO:0000256" key="5">
    <source>
        <dbReference type="ARBA" id="ARBA00022842"/>
    </source>
</evidence>
<evidence type="ECO:0000256" key="7">
    <source>
        <dbReference type="ARBA" id="ARBA00022908"/>
    </source>
</evidence>
<evidence type="ECO:0000256" key="8">
    <source>
        <dbReference type="ARBA" id="ARBA00023268"/>
    </source>
</evidence>